<accession>A0AAN6UDJ0</accession>
<keyword evidence="1" id="KW-0472">Membrane</keyword>
<organism evidence="2 3">
    <name type="scientific">Trichocladium antarcticum</name>
    <dbReference type="NCBI Taxonomy" id="1450529"/>
    <lineage>
        <taxon>Eukaryota</taxon>
        <taxon>Fungi</taxon>
        <taxon>Dikarya</taxon>
        <taxon>Ascomycota</taxon>
        <taxon>Pezizomycotina</taxon>
        <taxon>Sordariomycetes</taxon>
        <taxon>Sordariomycetidae</taxon>
        <taxon>Sordariales</taxon>
        <taxon>Chaetomiaceae</taxon>
        <taxon>Trichocladium</taxon>
    </lineage>
</organism>
<keyword evidence="1" id="KW-0812">Transmembrane</keyword>
<name>A0AAN6UDJ0_9PEZI</name>
<protein>
    <submittedName>
        <fullName evidence="2">Uncharacterized protein</fullName>
    </submittedName>
</protein>
<keyword evidence="3" id="KW-1185">Reference proteome</keyword>
<dbReference type="EMBL" id="MU853428">
    <property type="protein sequence ID" value="KAK4131027.1"/>
    <property type="molecule type" value="Genomic_DNA"/>
</dbReference>
<evidence type="ECO:0000313" key="3">
    <source>
        <dbReference type="Proteomes" id="UP001304895"/>
    </source>
</evidence>
<feature type="transmembrane region" description="Helical" evidence="1">
    <location>
        <begin position="6"/>
        <end position="30"/>
    </location>
</feature>
<sequence length="92" mass="9839">MGGGVGSLGLFYLVLMVLVCVLCGLGWFGLGNAYVRLSPRSFGLGSQMYQSLDRFTQAERGDGFRLGSLSRCGCAPYCFLFPVTSPAQGRIS</sequence>
<reference evidence="2" key="2">
    <citation type="submission" date="2023-05" db="EMBL/GenBank/DDBJ databases">
        <authorList>
            <consortium name="Lawrence Berkeley National Laboratory"/>
            <person name="Steindorff A."/>
            <person name="Hensen N."/>
            <person name="Bonometti L."/>
            <person name="Westerberg I."/>
            <person name="Brannstrom I.O."/>
            <person name="Guillou S."/>
            <person name="Cros-Aarteil S."/>
            <person name="Calhoun S."/>
            <person name="Haridas S."/>
            <person name="Kuo A."/>
            <person name="Mondo S."/>
            <person name="Pangilinan J."/>
            <person name="Riley R."/>
            <person name="Labutti K."/>
            <person name="Andreopoulos B."/>
            <person name="Lipzen A."/>
            <person name="Chen C."/>
            <person name="Yanf M."/>
            <person name="Daum C."/>
            <person name="Ng V."/>
            <person name="Clum A."/>
            <person name="Ohm R."/>
            <person name="Martin F."/>
            <person name="Silar P."/>
            <person name="Natvig D."/>
            <person name="Lalanne C."/>
            <person name="Gautier V."/>
            <person name="Ament-Velasquez S.L."/>
            <person name="Kruys A."/>
            <person name="Hutchinson M.I."/>
            <person name="Powell A.J."/>
            <person name="Barry K."/>
            <person name="Miller A.N."/>
            <person name="Grigoriev I.V."/>
            <person name="Debuchy R."/>
            <person name="Gladieux P."/>
            <person name="Thoren M.H."/>
            <person name="Johannesson H."/>
        </authorList>
    </citation>
    <scope>NUCLEOTIDE SEQUENCE</scope>
    <source>
        <strain evidence="2">CBS 123565</strain>
    </source>
</reference>
<reference evidence="2" key="1">
    <citation type="journal article" date="2023" name="Mol. Phylogenet. Evol.">
        <title>Genome-scale phylogeny and comparative genomics of the fungal order Sordariales.</title>
        <authorList>
            <person name="Hensen N."/>
            <person name="Bonometti L."/>
            <person name="Westerberg I."/>
            <person name="Brannstrom I.O."/>
            <person name="Guillou S."/>
            <person name="Cros-Aarteil S."/>
            <person name="Calhoun S."/>
            <person name="Haridas S."/>
            <person name="Kuo A."/>
            <person name="Mondo S."/>
            <person name="Pangilinan J."/>
            <person name="Riley R."/>
            <person name="LaButti K."/>
            <person name="Andreopoulos B."/>
            <person name="Lipzen A."/>
            <person name="Chen C."/>
            <person name="Yan M."/>
            <person name="Daum C."/>
            <person name="Ng V."/>
            <person name="Clum A."/>
            <person name="Steindorff A."/>
            <person name="Ohm R.A."/>
            <person name="Martin F."/>
            <person name="Silar P."/>
            <person name="Natvig D.O."/>
            <person name="Lalanne C."/>
            <person name="Gautier V."/>
            <person name="Ament-Velasquez S.L."/>
            <person name="Kruys A."/>
            <person name="Hutchinson M.I."/>
            <person name="Powell A.J."/>
            <person name="Barry K."/>
            <person name="Miller A.N."/>
            <person name="Grigoriev I.V."/>
            <person name="Debuchy R."/>
            <person name="Gladieux P."/>
            <person name="Hiltunen Thoren M."/>
            <person name="Johannesson H."/>
        </authorList>
    </citation>
    <scope>NUCLEOTIDE SEQUENCE</scope>
    <source>
        <strain evidence="2">CBS 123565</strain>
    </source>
</reference>
<dbReference type="Proteomes" id="UP001304895">
    <property type="component" value="Unassembled WGS sequence"/>
</dbReference>
<gene>
    <name evidence="2" type="ORF">BT67DRAFT_445018</name>
</gene>
<dbReference type="AlphaFoldDB" id="A0AAN6UDJ0"/>
<proteinExistence type="predicted"/>
<evidence type="ECO:0000313" key="2">
    <source>
        <dbReference type="EMBL" id="KAK4131027.1"/>
    </source>
</evidence>
<comment type="caution">
    <text evidence="2">The sequence shown here is derived from an EMBL/GenBank/DDBJ whole genome shotgun (WGS) entry which is preliminary data.</text>
</comment>
<keyword evidence="1" id="KW-1133">Transmembrane helix</keyword>
<evidence type="ECO:0000256" key="1">
    <source>
        <dbReference type="SAM" id="Phobius"/>
    </source>
</evidence>